<keyword evidence="8" id="KW-1185">Reference proteome</keyword>
<feature type="chain" id="PRO_5041783323" description="S-protein homolog" evidence="6">
    <location>
        <begin position="25"/>
        <end position="148"/>
    </location>
</feature>
<organism evidence="7 8">
    <name type="scientific">Anisodus tanguticus</name>
    <dbReference type="NCBI Taxonomy" id="243964"/>
    <lineage>
        <taxon>Eukaryota</taxon>
        <taxon>Viridiplantae</taxon>
        <taxon>Streptophyta</taxon>
        <taxon>Embryophyta</taxon>
        <taxon>Tracheophyta</taxon>
        <taxon>Spermatophyta</taxon>
        <taxon>Magnoliopsida</taxon>
        <taxon>eudicotyledons</taxon>
        <taxon>Gunneridae</taxon>
        <taxon>Pentapetalae</taxon>
        <taxon>asterids</taxon>
        <taxon>lamiids</taxon>
        <taxon>Solanales</taxon>
        <taxon>Solanaceae</taxon>
        <taxon>Solanoideae</taxon>
        <taxon>Hyoscyameae</taxon>
        <taxon>Anisodus</taxon>
    </lineage>
</organism>
<evidence type="ECO:0000256" key="2">
    <source>
        <dbReference type="ARBA" id="ARBA00005581"/>
    </source>
</evidence>
<comment type="subcellular location">
    <subcellularLocation>
        <location evidence="1 6">Secreted</location>
    </subcellularLocation>
</comment>
<comment type="caution">
    <text evidence="7">The sequence shown here is derived from an EMBL/GenBank/DDBJ whole genome shotgun (WGS) entry which is preliminary data.</text>
</comment>
<keyword evidence="4 6" id="KW-0964">Secreted</keyword>
<gene>
    <name evidence="7" type="ORF">RND71_027075</name>
</gene>
<evidence type="ECO:0000256" key="6">
    <source>
        <dbReference type="RuleBase" id="RU367044"/>
    </source>
</evidence>
<evidence type="ECO:0000256" key="3">
    <source>
        <dbReference type="ARBA" id="ARBA00022471"/>
    </source>
</evidence>
<dbReference type="AlphaFoldDB" id="A0AAE1V8V8"/>
<evidence type="ECO:0000256" key="5">
    <source>
        <dbReference type="ARBA" id="ARBA00022729"/>
    </source>
</evidence>
<keyword evidence="5 6" id="KW-0732">Signal</keyword>
<evidence type="ECO:0000256" key="1">
    <source>
        <dbReference type="ARBA" id="ARBA00004613"/>
    </source>
</evidence>
<dbReference type="PANTHER" id="PTHR31232">
    <property type="match status" value="1"/>
</dbReference>
<sequence>MNCSYIKTLFLLFILYINILQVKSSKFSEFFAGTKYYIQVANNLPPGSILKVHCASKQTDIGFHDIVQNDQIAWSFRETIFTDTLFFCHFWWGQKDKAFEVFNTYTGCIKNSPLDAHTHICKWIVKADGFYLQGDPTVNPKFFNITPW</sequence>
<dbReference type="Proteomes" id="UP001291623">
    <property type="component" value="Unassembled WGS sequence"/>
</dbReference>
<keyword evidence="3 6" id="KW-0713">Self-incompatibility</keyword>
<protein>
    <recommendedName>
        <fullName evidence="6">S-protein homolog</fullName>
    </recommendedName>
</protein>
<dbReference type="PANTHER" id="PTHR31232:SF172">
    <property type="entry name" value="S-PROTEIN HOMOLOG"/>
    <property type="match status" value="1"/>
</dbReference>
<comment type="similarity">
    <text evidence="2 6">Belongs to the plant self-incompatibility (S1) protein family.</text>
</comment>
<name>A0AAE1V8V8_9SOLA</name>
<feature type="signal peptide" evidence="6">
    <location>
        <begin position="1"/>
        <end position="24"/>
    </location>
</feature>
<accession>A0AAE1V8V8</accession>
<reference evidence="7" key="1">
    <citation type="submission" date="2023-12" db="EMBL/GenBank/DDBJ databases">
        <title>Genome assembly of Anisodus tanguticus.</title>
        <authorList>
            <person name="Wang Y.-J."/>
        </authorList>
    </citation>
    <scope>NUCLEOTIDE SEQUENCE</scope>
    <source>
        <strain evidence="7">KB-2021</strain>
        <tissue evidence="7">Leaf</tissue>
    </source>
</reference>
<dbReference type="GO" id="GO:0005576">
    <property type="term" value="C:extracellular region"/>
    <property type="evidence" value="ECO:0007669"/>
    <property type="project" value="UniProtKB-SubCell"/>
</dbReference>
<proteinExistence type="inferred from homology"/>
<dbReference type="GO" id="GO:0060320">
    <property type="term" value="P:rejection of self pollen"/>
    <property type="evidence" value="ECO:0007669"/>
    <property type="project" value="UniProtKB-KW"/>
</dbReference>
<dbReference type="InterPro" id="IPR010264">
    <property type="entry name" value="Self-incomp_S1"/>
</dbReference>
<dbReference type="Pfam" id="PF05938">
    <property type="entry name" value="Self-incomp_S1"/>
    <property type="match status" value="1"/>
</dbReference>
<dbReference type="EMBL" id="JAVYJV010000014">
    <property type="protein sequence ID" value="KAK4354881.1"/>
    <property type="molecule type" value="Genomic_DNA"/>
</dbReference>
<evidence type="ECO:0000313" key="8">
    <source>
        <dbReference type="Proteomes" id="UP001291623"/>
    </source>
</evidence>
<evidence type="ECO:0000256" key="4">
    <source>
        <dbReference type="ARBA" id="ARBA00022525"/>
    </source>
</evidence>
<evidence type="ECO:0000313" key="7">
    <source>
        <dbReference type="EMBL" id="KAK4354881.1"/>
    </source>
</evidence>